<reference evidence="10" key="1">
    <citation type="submission" date="2020-02" db="EMBL/GenBank/DDBJ databases">
        <authorList>
            <person name="Meier V. D."/>
        </authorList>
    </citation>
    <scope>NUCLEOTIDE SEQUENCE</scope>
    <source>
        <strain evidence="10">AVDCRST_MAG77</strain>
    </source>
</reference>
<evidence type="ECO:0000259" key="9">
    <source>
        <dbReference type="PROSITE" id="PS50847"/>
    </source>
</evidence>
<dbReference type="InterPro" id="IPR024134">
    <property type="entry name" value="SOD_Cu/Zn_/chaperone"/>
</dbReference>
<evidence type="ECO:0000313" key="10">
    <source>
        <dbReference type="EMBL" id="CAA9284097.1"/>
    </source>
</evidence>
<dbReference type="InterPro" id="IPR001424">
    <property type="entry name" value="SOD_Cu_Zn_dom"/>
</dbReference>
<dbReference type="Gene3D" id="2.60.40.200">
    <property type="entry name" value="Superoxide dismutase, copper/zinc binding domain"/>
    <property type="match status" value="1"/>
</dbReference>
<evidence type="ECO:0000256" key="3">
    <source>
        <dbReference type="ARBA" id="ARBA00022525"/>
    </source>
</evidence>
<accession>A0A6J4JPK2</accession>
<dbReference type="InterPro" id="IPR019931">
    <property type="entry name" value="LPXTG_anchor"/>
</dbReference>
<feature type="chain" id="PRO_5026753474" evidence="8">
    <location>
        <begin position="20"/>
        <end position="210"/>
    </location>
</feature>
<keyword evidence="2" id="KW-0134">Cell wall</keyword>
<keyword evidence="10" id="KW-0560">Oxidoreductase</keyword>
<feature type="compositionally biased region" description="Polar residues" evidence="6">
    <location>
        <begin position="86"/>
        <end position="98"/>
    </location>
</feature>
<keyword evidence="7" id="KW-0812">Transmembrane</keyword>
<organism evidence="10">
    <name type="scientific">uncultured Chloroflexota bacterium</name>
    <dbReference type="NCBI Taxonomy" id="166587"/>
    <lineage>
        <taxon>Bacteria</taxon>
        <taxon>Bacillati</taxon>
        <taxon>Chloroflexota</taxon>
        <taxon>environmental samples</taxon>
    </lineage>
</organism>
<dbReference type="GO" id="GO:0005507">
    <property type="term" value="F:copper ion binding"/>
    <property type="evidence" value="ECO:0007669"/>
    <property type="project" value="InterPro"/>
</dbReference>
<gene>
    <name evidence="10" type="ORF">AVDCRST_MAG77-4127</name>
</gene>
<comment type="similarity">
    <text evidence="1">Belongs to the Cu-Zn superoxide dismutase family.</text>
</comment>
<keyword evidence="5" id="KW-0572">Peptidoglycan-anchor</keyword>
<feature type="domain" description="Gram-positive cocci surface proteins LPxTG" evidence="9">
    <location>
        <begin position="175"/>
        <end position="210"/>
    </location>
</feature>
<evidence type="ECO:0000256" key="7">
    <source>
        <dbReference type="SAM" id="Phobius"/>
    </source>
</evidence>
<feature type="region of interest" description="Disordered" evidence="6">
    <location>
        <begin position="82"/>
        <end position="103"/>
    </location>
</feature>
<keyword evidence="4 8" id="KW-0732">Signal</keyword>
<dbReference type="PROSITE" id="PS50847">
    <property type="entry name" value="GRAM_POS_ANCHORING"/>
    <property type="match status" value="1"/>
</dbReference>
<keyword evidence="3" id="KW-0964">Secreted</keyword>
<keyword evidence="7" id="KW-0472">Membrane</keyword>
<proteinExistence type="inferred from homology"/>
<feature type="signal peptide" evidence="8">
    <location>
        <begin position="1"/>
        <end position="19"/>
    </location>
</feature>
<name>A0A6J4JPK2_9CHLR</name>
<dbReference type="AlphaFoldDB" id="A0A6J4JPK2"/>
<evidence type="ECO:0000256" key="6">
    <source>
        <dbReference type="SAM" id="MobiDB-lite"/>
    </source>
</evidence>
<keyword evidence="7" id="KW-1133">Transmembrane helix</keyword>
<evidence type="ECO:0000256" key="1">
    <source>
        <dbReference type="ARBA" id="ARBA00010457"/>
    </source>
</evidence>
<dbReference type="EMBL" id="CADCTC010000218">
    <property type="protein sequence ID" value="CAA9284097.1"/>
    <property type="molecule type" value="Genomic_DNA"/>
</dbReference>
<dbReference type="SUPFAM" id="SSF49329">
    <property type="entry name" value="Cu,Zn superoxide dismutase-like"/>
    <property type="match status" value="1"/>
</dbReference>
<protein>
    <submittedName>
        <fullName evidence="10">Superoxide dismutase [Cu-Zn]</fullName>
        <ecNumber evidence="10">1.15.1.1</ecNumber>
    </submittedName>
</protein>
<dbReference type="InterPro" id="IPR036423">
    <property type="entry name" value="SOD-like_Cu/Zn_dom_sf"/>
</dbReference>
<evidence type="ECO:0000256" key="5">
    <source>
        <dbReference type="ARBA" id="ARBA00023088"/>
    </source>
</evidence>
<evidence type="ECO:0000256" key="4">
    <source>
        <dbReference type="ARBA" id="ARBA00022729"/>
    </source>
</evidence>
<feature type="transmembrane region" description="Helical" evidence="7">
    <location>
        <begin position="185"/>
        <end position="204"/>
    </location>
</feature>
<evidence type="ECO:0000256" key="2">
    <source>
        <dbReference type="ARBA" id="ARBA00022512"/>
    </source>
</evidence>
<dbReference type="PANTHER" id="PTHR10003">
    <property type="entry name" value="SUPEROXIDE DISMUTASE CU-ZN -RELATED"/>
    <property type="match status" value="1"/>
</dbReference>
<sequence length="210" mass="20656">MAAGVAVVGMLAAPQVTMAQGGMGATAMVRDANGRMVGTAVLSEVAGGVRITMQAQGLPAGRHGIHLHAVGMCEPPAFTSAGGHFNPTNQQHGLNNPSGPHAGDLPELTAAANGTASYSATNTMVTLSAGPNSLFDADGTALVIHAQPDDQVTDPTGNSGDRIACGTLVRGASALPATGSAAAPLIPVGAGAVAGLAAWAGALVRRRRAR</sequence>
<dbReference type="EC" id="1.15.1.1" evidence="10"/>
<evidence type="ECO:0000256" key="8">
    <source>
        <dbReference type="SAM" id="SignalP"/>
    </source>
</evidence>
<dbReference type="GO" id="GO:0004784">
    <property type="term" value="F:superoxide dismutase activity"/>
    <property type="evidence" value="ECO:0007669"/>
    <property type="project" value="UniProtKB-EC"/>
</dbReference>
<dbReference type="CDD" id="cd00305">
    <property type="entry name" value="Cu-Zn_Superoxide_Dismutase"/>
    <property type="match status" value="1"/>
</dbReference>
<dbReference type="Pfam" id="PF00080">
    <property type="entry name" value="Sod_Cu"/>
    <property type="match status" value="1"/>
</dbReference>